<protein>
    <submittedName>
        <fullName evidence="1">Uncharacterized protein</fullName>
    </submittedName>
</protein>
<dbReference type="Proteomes" id="UP000016568">
    <property type="component" value="Unassembled WGS sequence"/>
</dbReference>
<evidence type="ECO:0000313" key="1">
    <source>
        <dbReference type="EMBL" id="GAD49802.1"/>
    </source>
</evidence>
<dbReference type="AlphaFoldDB" id="U2YMT8"/>
<dbReference type="EMBL" id="BASZ01000006">
    <property type="protein sequence ID" value="GAD49802.1"/>
    <property type="molecule type" value="Genomic_DNA"/>
</dbReference>
<organism evidence="1 2">
    <name type="scientific">Caenibius tardaugens NBRC 16725</name>
    <dbReference type="NCBI Taxonomy" id="1219035"/>
    <lineage>
        <taxon>Bacteria</taxon>
        <taxon>Pseudomonadati</taxon>
        <taxon>Pseudomonadota</taxon>
        <taxon>Alphaproteobacteria</taxon>
        <taxon>Sphingomonadales</taxon>
        <taxon>Erythrobacteraceae</taxon>
        <taxon>Caenibius</taxon>
    </lineage>
</organism>
<accession>U2YMT8</accession>
<reference evidence="1 2" key="1">
    <citation type="submission" date="2013-09" db="EMBL/GenBank/DDBJ databases">
        <title>Whole genome shotgun sequence of Novosphingobium tardaugens NBRC 16725.</title>
        <authorList>
            <person name="Isaki S."/>
            <person name="Hosoyama A."/>
            <person name="Tsuchikane K."/>
            <person name="Katsumata H."/>
            <person name="Ando Y."/>
            <person name="Yamazaki S."/>
            <person name="Fujita N."/>
        </authorList>
    </citation>
    <scope>NUCLEOTIDE SEQUENCE [LARGE SCALE GENOMIC DNA]</scope>
    <source>
        <strain evidence="1 2">NBRC 16725</strain>
    </source>
</reference>
<proteinExistence type="predicted"/>
<evidence type="ECO:0000313" key="2">
    <source>
        <dbReference type="Proteomes" id="UP000016568"/>
    </source>
</evidence>
<gene>
    <name evidence="1" type="ORF">NT2_06_02420</name>
</gene>
<comment type="caution">
    <text evidence="1">The sequence shown here is derived from an EMBL/GenBank/DDBJ whole genome shotgun (WGS) entry which is preliminary data.</text>
</comment>
<name>U2YMT8_9SPHN</name>
<keyword evidence="2" id="KW-1185">Reference proteome</keyword>
<sequence>MGDRGNVYSKQGLFDGAIESEIGNARAGTKLGGTIAWVTQRTVGNRKAAATYATGELVSKAGEERDAFVKITLPIAGELAPIRGAYRLAARFGVQTRLDICQGDADALCNANDRYEPQD</sequence>